<dbReference type="Pfam" id="PF20150">
    <property type="entry name" value="2EXR"/>
    <property type="match status" value="1"/>
</dbReference>
<dbReference type="PANTHER" id="PTHR35910">
    <property type="entry name" value="2EXR DOMAIN-CONTAINING PROTEIN"/>
    <property type="match status" value="1"/>
</dbReference>
<protein>
    <recommendedName>
        <fullName evidence="1">2EXR domain-containing protein</fullName>
    </recommendedName>
</protein>
<accession>A0A1L7WYK9</accession>
<name>A0A1L7WYK9_9HELO</name>
<feature type="domain" description="2EXR" evidence="1">
    <location>
        <begin position="101"/>
        <end position="166"/>
    </location>
</feature>
<evidence type="ECO:0000259" key="1">
    <source>
        <dbReference type="Pfam" id="PF20150"/>
    </source>
</evidence>
<evidence type="ECO:0000313" key="2">
    <source>
        <dbReference type="EMBL" id="CZR57846.1"/>
    </source>
</evidence>
<dbReference type="PANTHER" id="PTHR35910:SF6">
    <property type="entry name" value="2EXR DOMAIN-CONTAINING PROTEIN"/>
    <property type="match status" value="1"/>
</dbReference>
<dbReference type="OrthoDB" id="3473305at2759"/>
<reference evidence="2 3" key="1">
    <citation type="submission" date="2016-03" db="EMBL/GenBank/DDBJ databases">
        <authorList>
            <person name="Ploux O."/>
        </authorList>
    </citation>
    <scope>NUCLEOTIDE SEQUENCE [LARGE SCALE GENOMIC DNA]</scope>
    <source>
        <strain evidence="2 3">UAMH 11012</strain>
    </source>
</reference>
<dbReference type="EMBL" id="FJOG01000010">
    <property type="protein sequence ID" value="CZR57846.1"/>
    <property type="molecule type" value="Genomic_DNA"/>
</dbReference>
<organism evidence="2 3">
    <name type="scientific">Phialocephala subalpina</name>
    <dbReference type="NCBI Taxonomy" id="576137"/>
    <lineage>
        <taxon>Eukaryota</taxon>
        <taxon>Fungi</taxon>
        <taxon>Dikarya</taxon>
        <taxon>Ascomycota</taxon>
        <taxon>Pezizomycotina</taxon>
        <taxon>Leotiomycetes</taxon>
        <taxon>Helotiales</taxon>
        <taxon>Mollisiaceae</taxon>
        <taxon>Phialocephala</taxon>
        <taxon>Phialocephala fortinii species complex</taxon>
    </lineage>
</organism>
<dbReference type="InterPro" id="IPR045518">
    <property type="entry name" value="2EXR"/>
</dbReference>
<proteinExistence type="predicted"/>
<sequence>MGPMFRRGSLRAFRQKEIYRSFSVQSAPDAYSHSFCASRTIAGELQRLLQFISECQTLFPLLLAPIPRPVGGAKSYLTSDASEISSTIAQTNTTPTPAPTFSDFTRLPPELRATIWKLALPDARLVPIQYQKATSTYTSRIRAPALLHACREPRAQARKTLLLDYEDELCRDDNYELDEDRHLLCGNGLHDMLWEQGCVCNILDRHEDREEVLVGDFDVKYLDIVE</sequence>
<dbReference type="Proteomes" id="UP000184330">
    <property type="component" value="Unassembled WGS sequence"/>
</dbReference>
<evidence type="ECO:0000313" key="3">
    <source>
        <dbReference type="Proteomes" id="UP000184330"/>
    </source>
</evidence>
<gene>
    <name evidence="2" type="ORF">PAC_07735</name>
</gene>
<dbReference type="AlphaFoldDB" id="A0A1L7WYK9"/>
<keyword evidence="3" id="KW-1185">Reference proteome</keyword>